<dbReference type="InterPro" id="IPR016181">
    <property type="entry name" value="Acyl_CoA_acyltransferase"/>
</dbReference>
<reference evidence="2 3" key="1">
    <citation type="submission" date="2015-04" db="EMBL/GenBank/DDBJ databases">
        <authorList>
            <person name="Syromyatnikov M.Y."/>
            <person name="Popov V.N."/>
        </authorList>
    </citation>
    <scope>NUCLEOTIDE SEQUENCE [LARGE SCALE GENOMIC DNA]</scope>
    <source>
        <strain evidence="2 3">CECT 5292</strain>
    </source>
</reference>
<dbReference type="PANTHER" id="PTHR43072:SF8">
    <property type="entry name" value="ACYLTRANSFERASE FABY-RELATED"/>
    <property type="match status" value="1"/>
</dbReference>
<proteinExistence type="predicted"/>
<dbReference type="STRING" id="282199.GCA_001049735_00107"/>
<dbReference type="RefSeq" id="WP_074842056.1">
    <property type="nucleotide sequence ID" value="NZ_CBFHGK010000003.1"/>
</dbReference>
<keyword evidence="3" id="KW-1185">Reference proteome</keyword>
<dbReference type="EC" id="2.3.1.-" evidence="2"/>
<dbReference type="CDD" id="cd04301">
    <property type="entry name" value="NAT_SF"/>
    <property type="match status" value="1"/>
</dbReference>
<dbReference type="AlphaFoldDB" id="A0A0U1NH66"/>
<keyword evidence="2" id="KW-0808">Transferase</keyword>
<dbReference type="InterPro" id="IPR000182">
    <property type="entry name" value="GNAT_dom"/>
</dbReference>
<dbReference type="Pfam" id="PF00583">
    <property type="entry name" value="Acetyltransf_1"/>
    <property type="match status" value="1"/>
</dbReference>
<dbReference type="Proteomes" id="UP000048949">
    <property type="component" value="Unassembled WGS sequence"/>
</dbReference>
<evidence type="ECO:0000259" key="1">
    <source>
        <dbReference type="PROSITE" id="PS51186"/>
    </source>
</evidence>
<feature type="domain" description="N-acetyltransferase" evidence="1">
    <location>
        <begin position="7"/>
        <end position="170"/>
    </location>
</feature>
<dbReference type="OrthoDB" id="5459937at2"/>
<evidence type="ECO:0000313" key="3">
    <source>
        <dbReference type="Proteomes" id="UP000048949"/>
    </source>
</evidence>
<accession>A0A0U1NH66</accession>
<dbReference type="Gene3D" id="3.40.630.30">
    <property type="match status" value="1"/>
</dbReference>
<evidence type="ECO:0000313" key="2">
    <source>
        <dbReference type="EMBL" id="CRK74082.1"/>
    </source>
</evidence>
<dbReference type="PROSITE" id="PS51186">
    <property type="entry name" value="GNAT"/>
    <property type="match status" value="1"/>
</dbReference>
<dbReference type="SUPFAM" id="SSF55729">
    <property type="entry name" value="Acyl-CoA N-acyltransferases (Nat)"/>
    <property type="match status" value="1"/>
</dbReference>
<gene>
    <name evidence="2" type="primary">yncA</name>
    <name evidence="2" type="ORF">NIG5292_00107</name>
</gene>
<protein>
    <submittedName>
        <fullName evidence="2">N-acyltransferase YncA</fullName>
        <ecNumber evidence="2">2.3.1.-</ecNumber>
    </submittedName>
</protein>
<organism evidence="2 3">
    <name type="scientific">Nereida ignava</name>
    <dbReference type="NCBI Taxonomy" id="282199"/>
    <lineage>
        <taxon>Bacteria</taxon>
        <taxon>Pseudomonadati</taxon>
        <taxon>Pseudomonadota</taxon>
        <taxon>Alphaproteobacteria</taxon>
        <taxon>Rhodobacterales</taxon>
        <taxon>Roseobacteraceae</taxon>
        <taxon>Nereida</taxon>
    </lineage>
</organism>
<name>A0A0U1NH66_9RHOB</name>
<dbReference type="EMBL" id="CVQV01000002">
    <property type="protein sequence ID" value="CRK74082.1"/>
    <property type="molecule type" value="Genomic_DNA"/>
</dbReference>
<keyword evidence="2" id="KW-0012">Acyltransferase</keyword>
<dbReference type="PANTHER" id="PTHR43072">
    <property type="entry name" value="N-ACETYLTRANSFERASE"/>
    <property type="match status" value="1"/>
</dbReference>
<dbReference type="GO" id="GO:0016747">
    <property type="term" value="F:acyltransferase activity, transferring groups other than amino-acyl groups"/>
    <property type="evidence" value="ECO:0007669"/>
    <property type="project" value="InterPro"/>
</dbReference>
<sequence>MSTSTAPLVRPATAADMAAVTQIYAYEVLHGLATFEEIPPDEAEMTGRFDALRAGGFPYLVAEIDGVVMGYAYAGPYRVRPAYRHSIESSVYVDAAARGRGVGRALLAALVAACEDKEWAQMVAVIGNSENHGSIQLHAGRGFHLTGTLQAVGFKLGQWVDTVIMQRALRNTLNK</sequence>